<dbReference type="CDD" id="cd06257">
    <property type="entry name" value="DnaJ"/>
    <property type="match status" value="1"/>
</dbReference>
<feature type="region of interest" description="Disordered" evidence="8">
    <location>
        <begin position="73"/>
        <end position="92"/>
    </location>
</feature>
<sequence>MHASASLSAAPKDPYKVLDVGKDASAAEVKKKYFSLARKYHPDTNPDESAREKFVEIQDAYEVLKDEKKRASYDQYGSASQQQGFDPSSPFGGQGGFGGGFSGFGGGFGGGGGQSQSDLFDQLFGGAFQGQRRGRSSGFGGPVKGDTIQATVGVTFMEACKGALREVSITPVVECTPCTGTGLKKGAKRSTCGTCGGSGTRTFVVDGGFQMASTCSTCSGSGTTVPRGSQCGECSGMGKVRVRKTVKVDIPAGVQDGTVIQVSNAGDAPLSGKGPNGDLHIIVNVSASKVFRRQGPNLHHDSKIPWHTALLGGKVRVPTLDGDVDVRIPGGTQQGEEMVLKGRGVTQLHSKEKGDLFVSFTIQIPRSLTKRQRDILQLYVDELEGRSPAPSSRAPPSPKDNATVNDLPKTGEKTTTNDDNGTASFTSAPPLPEDGWLSRATKRLRGLIKPSGDRV</sequence>
<dbReference type="Pfam" id="PF01556">
    <property type="entry name" value="DnaJ_C"/>
    <property type="match status" value="1"/>
</dbReference>
<reference evidence="11 12" key="1">
    <citation type="journal article" date="2016" name="Mol. Biol. Evol.">
        <title>Comparative Genomics of Early-Diverging Mushroom-Forming Fungi Provides Insights into the Origins of Lignocellulose Decay Capabilities.</title>
        <authorList>
            <person name="Nagy L.G."/>
            <person name="Riley R."/>
            <person name="Tritt A."/>
            <person name="Adam C."/>
            <person name="Daum C."/>
            <person name="Floudas D."/>
            <person name="Sun H."/>
            <person name="Yadav J.S."/>
            <person name="Pangilinan J."/>
            <person name="Larsson K.H."/>
            <person name="Matsuura K."/>
            <person name="Barry K."/>
            <person name="Labutti K."/>
            <person name="Kuo R."/>
            <person name="Ohm R.A."/>
            <person name="Bhattacharya S.S."/>
            <person name="Shirouzu T."/>
            <person name="Yoshinaga Y."/>
            <person name="Martin F.M."/>
            <person name="Grigoriev I.V."/>
            <person name="Hibbett D.S."/>
        </authorList>
    </citation>
    <scope>NUCLEOTIDE SEQUENCE [LARGE SCALE GENOMIC DNA]</scope>
    <source>
        <strain evidence="11 12">CBS 109695</strain>
    </source>
</reference>
<evidence type="ECO:0000259" key="9">
    <source>
        <dbReference type="PROSITE" id="PS50076"/>
    </source>
</evidence>
<dbReference type="InterPro" id="IPR002939">
    <property type="entry name" value="DnaJ_C"/>
</dbReference>
<dbReference type="InterPro" id="IPR001623">
    <property type="entry name" value="DnaJ_domain"/>
</dbReference>
<evidence type="ECO:0000256" key="6">
    <source>
        <dbReference type="ARBA" id="ARBA00072890"/>
    </source>
</evidence>
<gene>
    <name evidence="11" type="ORF">FIBSPDRAFT_722904</name>
</gene>
<evidence type="ECO:0000259" key="10">
    <source>
        <dbReference type="PROSITE" id="PS51188"/>
    </source>
</evidence>
<proteinExistence type="inferred from homology"/>
<dbReference type="PANTHER" id="PTHR43096:SF52">
    <property type="entry name" value="DNAJ HOMOLOG 1, MITOCHONDRIAL-RELATED"/>
    <property type="match status" value="1"/>
</dbReference>
<feature type="domain" description="J" evidence="9">
    <location>
        <begin position="13"/>
        <end position="77"/>
    </location>
</feature>
<evidence type="ECO:0000256" key="4">
    <source>
        <dbReference type="ARBA" id="ARBA00022833"/>
    </source>
</evidence>
<dbReference type="STRING" id="436010.A0A166V130"/>
<dbReference type="GO" id="GO:0031072">
    <property type="term" value="F:heat shock protein binding"/>
    <property type="evidence" value="ECO:0007669"/>
    <property type="project" value="InterPro"/>
</dbReference>
<dbReference type="GO" id="GO:0009408">
    <property type="term" value="P:response to heat"/>
    <property type="evidence" value="ECO:0007669"/>
    <property type="project" value="InterPro"/>
</dbReference>
<dbReference type="InterPro" id="IPR008971">
    <property type="entry name" value="HSP40/DnaJ_pept-bd"/>
</dbReference>
<feature type="compositionally biased region" description="Polar residues" evidence="8">
    <location>
        <begin position="417"/>
        <end position="427"/>
    </location>
</feature>
<dbReference type="Gene3D" id="2.10.230.10">
    <property type="entry name" value="Heat shock protein DnaJ, cysteine-rich domain"/>
    <property type="match status" value="1"/>
</dbReference>
<keyword evidence="5" id="KW-0143">Chaperone</keyword>
<dbReference type="SUPFAM" id="SSF57938">
    <property type="entry name" value="DnaJ/Hsp40 cysteine-rich domain"/>
    <property type="match status" value="1"/>
</dbReference>
<evidence type="ECO:0000256" key="1">
    <source>
        <dbReference type="ARBA" id="ARBA00022723"/>
    </source>
</evidence>
<dbReference type="PRINTS" id="PR00625">
    <property type="entry name" value="JDOMAIN"/>
</dbReference>
<protein>
    <recommendedName>
        <fullName evidence="6">DnaJ homolog 1, mitochondrial</fullName>
    </recommendedName>
</protein>
<dbReference type="InterPro" id="IPR036869">
    <property type="entry name" value="J_dom_sf"/>
</dbReference>
<dbReference type="Pfam" id="PF00684">
    <property type="entry name" value="DnaJ_CXXCXGXG"/>
    <property type="match status" value="1"/>
</dbReference>
<organism evidence="11 12">
    <name type="scientific">Athelia psychrophila</name>
    <dbReference type="NCBI Taxonomy" id="1759441"/>
    <lineage>
        <taxon>Eukaryota</taxon>
        <taxon>Fungi</taxon>
        <taxon>Dikarya</taxon>
        <taxon>Basidiomycota</taxon>
        <taxon>Agaricomycotina</taxon>
        <taxon>Agaricomycetes</taxon>
        <taxon>Agaricomycetidae</taxon>
        <taxon>Atheliales</taxon>
        <taxon>Atheliaceae</taxon>
        <taxon>Athelia</taxon>
    </lineage>
</organism>
<dbReference type="Gene3D" id="2.60.260.20">
    <property type="entry name" value="Urease metallochaperone UreE, N-terminal domain"/>
    <property type="match status" value="2"/>
</dbReference>
<feature type="region of interest" description="Disordered" evidence="8">
    <location>
        <begin position="384"/>
        <end position="455"/>
    </location>
</feature>
<evidence type="ECO:0000256" key="5">
    <source>
        <dbReference type="ARBA" id="ARBA00023186"/>
    </source>
</evidence>
<dbReference type="InterPro" id="IPR001305">
    <property type="entry name" value="HSP_DnaJ_Cys-rich_dom"/>
</dbReference>
<dbReference type="InterPro" id="IPR018253">
    <property type="entry name" value="DnaJ_domain_CS"/>
</dbReference>
<keyword evidence="3 7" id="KW-0863">Zinc-finger</keyword>
<dbReference type="OrthoDB" id="10256793at2759"/>
<dbReference type="PROSITE" id="PS51188">
    <property type="entry name" value="ZF_CR"/>
    <property type="match status" value="1"/>
</dbReference>
<dbReference type="PROSITE" id="PS50076">
    <property type="entry name" value="DNAJ_2"/>
    <property type="match status" value="1"/>
</dbReference>
<name>A0A166V130_9AGAM</name>
<evidence type="ECO:0000256" key="8">
    <source>
        <dbReference type="SAM" id="MobiDB-lite"/>
    </source>
</evidence>
<dbReference type="Proteomes" id="UP000076532">
    <property type="component" value="Unassembled WGS sequence"/>
</dbReference>
<dbReference type="HAMAP" id="MF_01152">
    <property type="entry name" value="DnaJ"/>
    <property type="match status" value="1"/>
</dbReference>
<feature type="compositionally biased region" description="Polar residues" evidence="8">
    <location>
        <begin position="75"/>
        <end position="86"/>
    </location>
</feature>
<dbReference type="PROSITE" id="PS00636">
    <property type="entry name" value="DNAJ_1"/>
    <property type="match status" value="1"/>
</dbReference>
<dbReference type="SMART" id="SM00271">
    <property type="entry name" value="DnaJ"/>
    <property type="match status" value="1"/>
</dbReference>
<keyword evidence="1 7" id="KW-0479">Metal-binding</keyword>
<dbReference type="GO" id="GO:0005524">
    <property type="term" value="F:ATP binding"/>
    <property type="evidence" value="ECO:0007669"/>
    <property type="project" value="InterPro"/>
</dbReference>
<dbReference type="InterPro" id="IPR012724">
    <property type="entry name" value="DnaJ"/>
</dbReference>
<keyword evidence="12" id="KW-1185">Reference proteome</keyword>
<dbReference type="SUPFAM" id="SSF46565">
    <property type="entry name" value="Chaperone J-domain"/>
    <property type="match status" value="1"/>
</dbReference>
<dbReference type="PANTHER" id="PTHR43096">
    <property type="entry name" value="DNAJ HOMOLOG 1, MITOCHONDRIAL-RELATED"/>
    <property type="match status" value="1"/>
</dbReference>
<evidence type="ECO:0000313" key="12">
    <source>
        <dbReference type="Proteomes" id="UP000076532"/>
    </source>
</evidence>
<dbReference type="GO" id="GO:0008270">
    <property type="term" value="F:zinc ion binding"/>
    <property type="evidence" value="ECO:0007669"/>
    <property type="project" value="UniProtKB-KW"/>
</dbReference>
<dbReference type="GO" id="GO:0005737">
    <property type="term" value="C:cytoplasm"/>
    <property type="evidence" value="ECO:0007669"/>
    <property type="project" value="TreeGrafter"/>
</dbReference>
<evidence type="ECO:0000256" key="7">
    <source>
        <dbReference type="PROSITE-ProRule" id="PRU00546"/>
    </source>
</evidence>
<evidence type="ECO:0000256" key="3">
    <source>
        <dbReference type="ARBA" id="ARBA00022771"/>
    </source>
</evidence>
<dbReference type="GO" id="GO:0051082">
    <property type="term" value="F:unfolded protein binding"/>
    <property type="evidence" value="ECO:0007669"/>
    <property type="project" value="InterPro"/>
</dbReference>
<dbReference type="AlphaFoldDB" id="A0A166V130"/>
<evidence type="ECO:0000256" key="2">
    <source>
        <dbReference type="ARBA" id="ARBA00022737"/>
    </source>
</evidence>
<dbReference type="SUPFAM" id="SSF49493">
    <property type="entry name" value="HSP40/DnaJ peptide-binding domain"/>
    <property type="match status" value="2"/>
</dbReference>
<dbReference type="CDD" id="cd10747">
    <property type="entry name" value="DnaJ_C"/>
    <property type="match status" value="1"/>
</dbReference>
<feature type="zinc finger region" description="CR-type" evidence="7">
    <location>
        <begin position="162"/>
        <end position="243"/>
    </location>
</feature>
<dbReference type="FunFam" id="2.10.230.10:FF:000001">
    <property type="entry name" value="DnaJ subfamily A member 2"/>
    <property type="match status" value="1"/>
</dbReference>
<keyword evidence="2" id="KW-0677">Repeat</keyword>
<dbReference type="Pfam" id="PF00226">
    <property type="entry name" value="DnaJ"/>
    <property type="match status" value="1"/>
</dbReference>
<keyword evidence="4 7" id="KW-0862">Zinc</keyword>
<dbReference type="InterPro" id="IPR036410">
    <property type="entry name" value="HSP_DnaJ_Cys-rich_dom_sf"/>
</dbReference>
<dbReference type="CDD" id="cd10719">
    <property type="entry name" value="DnaJ_zf"/>
    <property type="match status" value="1"/>
</dbReference>
<dbReference type="EMBL" id="KV417486">
    <property type="protein sequence ID" value="KZP32242.1"/>
    <property type="molecule type" value="Genomic_DNA"/>
</dbReference>
<accession>A0A166V130</accession>
<evidence type="ECO:0000313" key="11">
    <source>
        <dbReference type="EMBL" id="KZP32242.1"/>
    </source>
</evidence>
<dbReference type="Gene3D" id="1.10.287.110">
    <property type="entry name" value="DnaJ domain"/>
    <property type="match status" value="1"/>
</dbReference>
<feature type="domain" description="CR-type" evidence="10">
    <location>
        <begin position="162"/>
        <end position="243"/>
    </location>
</feature>
<dbReference type="FunFam" id="2.60.260.20:FF:000005">
    <property type="entry name" value="Chaperone protein dnaJ 1, mitochondrial"/>
    <property type="match status" value="1"/>
</dbReference>
<dbReference type="GO" id="GO:0042026">
    <property type="term" value="P:protein refolding"/>
    <property type="evidence" value="ECO:0007669"/>
    <property type="project" value="TreeGrafter"/>
</dbReference>